<dbReference type="Gene3D" id="1.10.1740.10">
    <property type="match status" value="1"/>
</dbReference>
<dbReference type="InterPro" id="IPR039425">
    <property type="entry name" value="RNA_pol_sigma-70-like"/>
</dbReference>
<proteinExistence type="inferred from homology"/>
<dbReference type="GO" id="GO:0003677">
    <property type="term" value="F:DNA binding"/>
    <property type="evidence" value="ECO:0007669"/>
    <property type="project" value="InterPro"/>
</dbReference>
<reference evidence="7 8" key="1">
    <citation type="submission" date="2017-11" db="EMBL/GenBank/DDBJ databases">
        <title>Streptomyces carmine sp. nov., a novel actinomycete isolated from Sophora alopecuroides in Xinjiang, China.</title>
        <authorList>
            <person name="Wang Y."/>
            <person name="Luo X."/>
            <person name="Wan C."/>
            <person name="Zhang L."/>
        </authorList>
    </citation>
    <scope>NUCLEOTIDE SEQUENCE [LARGE SCALE GENOMIC DNA]</scope>
    <source>
        <strain evidence="7 8">TRM SA0054</strain>
    </source>
</reference>
<dbReference type="NCBIfam" id="TIGR02937">
    <property type="entry name" value="sigma70-ECF"/>
    <property type="match status" value="1"/>
</dbReference>
<evidence type="ECO:0000256" key="3">
    <source>
        <dbReference type="ARBA" id="ARBA00023082"/>
    </source>
</evidence>
<dbReference type="EMBL" id="PGGW01000039">
    <property type="protein sequence ID" value="PJE97658.1"/>
    <property type="molecule type" value="Genomic_DNA"/>
</dbReference>
<dbReference type="PANTHER" id="PTHR43133:SF62">
    <property type="entry name" value="RNA POLYMERASE SIGMA FACTOR SIGZ"/>
    <property type="match status" value="1"/>
</dbReference>
<evidence type="ECO:0000259" key="5">
    <source>
        <dbReference type="Pfam" id="PF04542"/>
    </source>
</evidence>
<comment type="similarity">
    <text evidence="1">Belongs to the sigma-70 factor family. ECF subfamily.</text>
</comment>
<sequence length="191" mass="21244">MTAQAPNGTQPRWDHGLRGRLARGEESALAELYDRYAPLVHALAHRFLADEEDAGHVMTEVFAELWQTPGAYGPGRGPLRPWLRELTHRHAVRLLRERARADVREEFRARTEERLRAAEAAARADRVVTTLPAGLRAVLELAYVRHRDYREAAAELGMSEEEARRRLRLGLRLLSAAVPSTTAGPGAGSAS</sequence>
<gene>
    <name evidence="7" type="ORF">CUT44_10980</name>
</gene>
<dbReference type="InterPro" id="IPR014284">
    <property type="entry name" value="RNA_pol_sigma-70_dom"/>
</dbReference>
<name>A0A2M8M0C6_9ACTN</name>
<dbReference type="Pfam" id="PF04542">
    <property type="entry name" value="Sigma70_r2"/>
    <property type="match status" value="1"/>
</dbReference>
<dbReference type="SUPFAM" id="SSF88946">
    <property type="entry name" value="Sigma2 domain of RNA polymerase sigma factors"/>
    <property type="match status" value="1"/>
</dbReference>
<keyword evidence="3" id="KW-0731">Sigma factor</keyword>
<keyword evidence="4" id="KW-0804">Transcription</keyword>
<evidence type="ECO:0000313" key="7">
    <source>
        <dbReference type="EMBL" id="PJE97658.1"/>
    </source>
</evidence>
<keyword evidence="8" id="KW-1185">Reference proteome</keyword>
<dbReference type="Pfam" id="PF08281">
    <property type="entry name" value="Sigma70_r4_2"/>
    <property type="match status" value="1"/>
</dbReference>
<dbReference type="GO" id="GO:0006352">
    <property type="term" value="P:DNA-templated transcription initiation"/>
    <property type="evidence" value="ECO:0007669"/>
    <property type="project" value="InterPro"/>
</dbReference>
<evidence type="ECO:0000256" key="4">
    <source>
        <dbReference type="ARBA" id="ARBA00023163"/>
    </source>
</evidence>
<feature type="domain" description="RNA polymerase sigma-70 region 2" evidence="5">
    <location>
        <begin position="32"/>
        <end position="100"/>
    </location>
</feature>
<dbReference type="InterPro" id="IPR036388">
    <property type="entry name" value="WH-like_DNA-bd_sf"/>
</dbReference>
<dbReference type="SUPFAM" id="SSF88659">
    <property type="entry name" value="Sigma3 and sigma4 domains of RNA polymerase sigma factors"/>
    <property type="match status" value="1"/>
</dbReference>
<dbReference type="PANTHER" id="PTHR43133">
    <property type="entry name" value="RNA POLYMERASE ECF-TYPE SIGMA FACTO"/>
    <property type="match status" value="1"/>
</dbReference>
<dbReference type="InterPro" id="IPR013324">
    <property type="entry name" value="RNA_pol_sigma_r3/r4-like"/>
</dbReference>
<dbReference type="Gene3D" id="1.10.10.10">
    <property type="entry name" value="Winged helix-like DNA-binding domain superfamily/Winged helix DNA-binding domain"/>
    <property type="match status" value="1"/>
</dbReference>
<evidence type="ECO:0000256" key="2">
    <source>
        <dbReference type="ARBA" id="ARBA00023015"/>
    </source>
</evidence>
<accession>A0A2M8M0C6</accession>
<evidence type="ECO:0000256" key="1">
    <source>
        <dbReference type="ARBA" id="ARBA00010641"/>
    </source>
</evidence>
<evidence type="ECO:0000313" key="8">
    <source>
        <dbReference type="Proteomes" id="UP000230407"/>
    </source>
</evidence>
<dbReference type="GO" id="GO:0016987">
    <property type="term" value="F:sigma factor activity"/>
    <property type="evidence" value="ECO:0007669"/>
    <property type="project" value="UniProtKB-KW"/>
</dbReference>
<dbReference type="InterPro" id="IPR013325">
    <property type="entry name" value="RNA_pol_sigma_r2"/>
</dbReference>
<protein>
    <submittedName>
        <fullName evidence="7">RNA polymerase subunit sigma-70</fullName>
    </submittedName>
</protein>
<evidence type="ECO:0000259" key="6">
    <source>
        <dbReference type="Pfam" id="PF08281"/>
    </source>
</evidence>
<dbReference type="RefSeq" id="WP_100201748.1">
    <property type="nucleotide sequence ID" value="NZ_PGGW01000039.1"/>
</dbReference>
<dbReference type="InterPro" id="IPR007627">
    <property type="entry name" value="RNA_pol_sigma70_r2"/>
</dbReference>
<organism evidence="7 8">
    <name type="scientific">Streptomyces carminius</name>
    <dbReference type="NCBI Taxonomy" id="2665496"/>
    <lineage>
        <taxon>Bacteria</taxon>
        <taxon>Bacillati</taxon>
        <taxon>Actinomycetota</taxon>
        <taxon>Actinomycetes</taxon>
        <taxon>Kitasatosporales</taxon>
        <taxon>Streptomycetaceae</taxon>
        <taxon>Streptomyces</taxon>
    </lineage>
</organism>
<dbReference type="Proteomes" id="UP000230407">
    <property type="component" value="Unassembled WGS sequence"/>
</dbReference>
<keyword evidence="2" id="KW-0805">Transcription regulation</keyword>
<comment type="caution">
    <text evidence="7">The sequence shown here is derived from an EMBL/GenBank/DDBJ whole genome shotgun (WGS) entry which is preliminary data.</text>
</comment>
<dbReference type="InterPro" id="IPR013249">
    <property type="entry name" value="RNA_pol_sigma70_r4_t2"/>
</dbReference>
<dbReference type="AlphaFoldDB" id="A0A2M8M0C6"/>
<feature type="domain" description="RNA polymerase sigma factor 70 region 4 type 2" evidence="6">
    <location>
        <begin position="125"/>
        <end position="174"/>
    </location>
</feature>